<proteinExistence type="predicted"/>
<geneLocation type="plasmid" evidence="3">
    <name>pplp3</name>
</geneLocation>
<dbReference type="Proteomes" id="UP000192727">
    <property type="component" value="Plasmid pPLP3"/>
</dbReference>
<dbReference type="EMBL" id="CP020558">
    <property type="protein sequence ID" value="ARF70768.1"/>
    <property type="molecule type" value="Genomic_DNA"/>
</dbReference>
<evidence type="ECO:0000256" key="1">
    <source>
        <dbReference type="SAM" id="MobiDB-lite"/>
    </source>
</evidence>
<dbReference type="RefSeq" id="WP_083041749.1">
    <property type="nucleotide sequence ID" value="NZ_CP020558.1"/>
</dbReference>
<sequence length="188" mass="22091">MVKANNNKDIIEEPQAENTETNKKNDEILKENKKRKIKRKIEPNELIECRSVTNSLMLSYVSPRTGLEINWSSYGDVEYVEYSELLAMKSKQNRFLMEPWIIIEDEDVIEALGLRKYYDNIIDVDNVEDFFHLPPEEIRQKIMKAPNGTKEVIISKAREMIENEALFDLRKINILNEVLNIDLTMVQK</sequence>
<name>A0A1V0V0D0_9BACL</name>
<organism evidence="2 3">
    <name type="scientific">Paenibacillus larvae subsp. pulvifaciens</name>
    <dbReference type="NCBI Taxonomy" id="1477"/>
    <lineage>
        <taxon>Bacteria</taxon>
        <taxon>Bacillati</taxon>
        <taxon>Bacillota</taxon>
        <taxon>Bacilli</taxon>
        <taxon>Bacillales</taxon>
        <taxon>Paenibacillaceae</taxon>
        <taxon>Paenibacillus</taxon>
    </lineage>
</organism>
<evidence type="ECO:0000313" key="2">
    <source>
        <dbReference type="EMBL" id="ARF70768.1"/>
    </source>
</evidence>
<feature type="compositionally biased region" description="Basic and acidic residues" evidence="1">
    <location>
        <begin position="20"/>
        <end position="29"/>
    </location>
</feature>
<dbReference type="AlphaFoldDB" id="A0A1V0V0D0"/>
<reference evidence="2 3" key="1">
    <citation type="submission" date="2017-03" db="EMBL/GenBank/DDBJ databases">
        <title>Paenibacillus larvae genome sequencing.</title>
        <authorList>
            <person name="Dingman D.W."/>
        </authorList>
    </citation>
    <scope>NUCLEOTIDE SEQUENCE [LARGE SCALE GENOMIC DNA]</scope>
    <source>
        <strain evidence="2 3">SAG 10367</strain>
        <plasmid evidence="3">pplp3</plasmid>
    </source>
</reference>
<accession>A0A1V0V0D0</accession>
<protein>
    <submittedName>
        <fullName evidence="2">Uncharacterized protein</fullName>
    </submittedName>
</protein>
<keyword evidence="2" id="KW-0614">Plasmid</keyword>
<evidence type="ECO:0000313" key="3">
    <source>
        <dbReference type="Proteomes" id="UP000192727"/>
    </source>
</evidence>
<feature type="region of interest" description="Disordered" evidence="1">
    <location>
        <begin position="1"/>
        <end position="29"/>
    </location>
</feature>
<gene>
    <name evidence="2" type="ORF">B7C51_25190</name>
</gene>